<dbReference type="InterPro" id="IPR032710">
    <property type="entry name" value="NTF2-like_dom_sf"/>
</dbReference>
<evidence type="ECO:0000259" key="1">
    <source>
        <dbReference type="Pfam" id="PF13577"/>
    </source>
</evidence>
<reference evidence="2 3" key="1">
    <citation type="submission" date="2015-06" db="EMBL/GenBank/DDBJ databases">
        <authorList>
            <person name="Ju K.-S."/>
            <person name="Doroghazi J.R."/>
            <person name="Metcalf W.W."/>
        </authorList>
    </citation>
    <scope>NUCLEOTIDE SEQUENCE [LARGE SCALE GENOMIC DNA]</scope>
    <source>
        <strain evidence="2 3">NRRL 3414</strain>
    </source>
</reference>
<dbReference type="Proteomes" id="UP000037432">
    <property type="component" value="Unassembled WGS sequence"/>
</dbReference>
<organism evidence="2 3">
    <name type="scientific">Streptomyces viridochromogenes</name>
    <dbReference type="NCBI Taxonomy" id="1938"/>
    <lineage>
        <taxon>Bacteria</taxon>
        <taxon>Bacillati</taxon>
        <taxon>Actinomycetota</taxon>
        <taxon>Actinomycetes</taxon>
        <taxon>Kitasatosporales</taxon>
        <taxon>Streptomycetaceae</taxon>
        <taxon>Streptomyces</taxon>
    </lineage>
</organism>
<accession>A0A0J7ZMZ4</accession>
<protein>
    <submittedName>
        <fullName evidence="2">Hydroxylacyl-CoA dehydrogenase</fullName>
    </submittedName>
</protein>
<gene>
    <name evidence="2" type="ORF">ACM01_01495</name>
</gene>
<dbReference type="Gene3D" id="3.10.450.50">
    <property type="match status" value="1"/>
</dbReference>
<dbReference type="SUPFAM" id="SSF54427">
    <property type="entry name" value="NTF2-like"/>
    <property type="match status" value="1"/>
</dbReference>
<feature type="domain" description="SnoaL-like" evidence="1">
    <location>
        <begin position="15"/>
        <end position="141"/>
    </location>
</feature>
<dbReference type="InterPro" id="IPR037401">
    <property type="entry name" value="SnoaL-like"/>
</dbReference>
<sequence length="149" mass="16350">MTTTPLSAPTTTDSTLRAEVEHFYAWQMQLLDSRACEEWAATFTPDGVFDANGLPAPAKGREAITAGARAAGERLTAEGLVHRHWLGMLTVGEQPDRTIRARSYALVIETERDGASRLHRSTVCEDVLVRAEDGSLLVSRRKVTRDDIG</sequence>
<name>A0A0J7ZMZ4_STRVR</name>
<evidence type="ECO:0000313" key="2">
    <source>
        <dbReference type="EMBL" id="KMS77329.1"/>
    </source>
</evidence>
<comment type="caution">
    <text evidence="2">The sequence shown here is derived from an EMBL/GenBank/DDBJ whole genome shotgun (WGS) entry which is preliminary data.</text>
</comment>
<proteinExistence type="predicted"/>
<dbReference type="RefSeq" id="WP_048579121.1">
    <property type="nucleotide sequence ID" value="NZ_LFNT01000001.1"/>
</dbReference>
<dbReference type="PATRIC" id="fig|1938.3.peg.3334"/>
<dbReference type="Pfam" id="PF13577">
    <property type="entry name" value="SnoaL_4"/>
    <property type="match status" value="1"/>
</dbReference>
<dbReference type="AlphaFoldDB" id="A0A0J7ZMZ4"/>
<dbReference type="OrthoDB" id="9130903at2"/>
<dbReference type="EMBL" id="LFNT01000001">
    <property type="protein sequence ID" value="KMS77329.1"/>
    <property type="molecule type" value="Genomic_DNA"/>
</dbReference>
<evidence type="ECO:0000313" key="3">
    <source>
        <dbReference type="Proteomes" id="UP000037432"/>
    </source>
</evidence>